<dbReference type="Gene3D" id="3.40.50.10090">
    <property type="match status" value="2"/>
</dbReference>
<dbReference type="GO" id="GO:0004852">
    <property type="term" value="F:uroporphyrinogen-III synthase activity"/>
    <property type="evidence" value="ECO:0007669"/>
    <property type="project" value="UniProtKB-EC"/>
</dbReference>
<evidence type="ECO:0000256" key="1">
    <source>
        <dbReference type="SAM" id="MobiDB-lite"/>
    </source>
</evidence>
<organism evidence="3 4">
    <name type="scientific">Marasmius crinis-equi</name>
    <dbReference type="NCBI Taxonomy" id="585013"/>
    <lineage>
        <taxon>Eukaryota</taxon>
        <taxon>Fungi</taxon>
        <taxon>Dikarya</taxon>
        <taxon>Basidiomycota</taxon>
        <taxon>Agaricomycotina</taxon>
        <taxon>Agaricomycetes</taxon>
        <taxon>Agaricomycetidae</taxon>
        <taxon>Agaricales</taxon>
        <taxon>Marasmiineae</taxon>
        <taxon>Marasmiaceae</taxon>
        <taxon>Marasmius</taxon>
    </lineage>
</organism>
<dbReference type="Proteomes" id="UP001465976">
    <property type="component" value="Unassembled WGS sequence"/>
</dbReference>
<accession>A0ABR3FV68</accession>
<dbReference type="CDD" id="cd06578">
    <property type="entry name" value="HemD"/>
    <property type="match status" value="1"/>
</dbReference>
<comment type="caution">
    <text evidence="3">The sequence shown here is derived from an EMBL/GenBank/DDBJ whole genome shotgun (WGS) entry which is preliminary data.</text>
</comment>
<dbReference type="SUPFAM" id="SSF69618">
    <property type="entry name" value="HemD-like"/>
    <property type="match status" value="1"/>
</dbReference>
<dbReference type="InterPro" id="IPR003754">
    <property type="entry name" value="4pyrrol_synth_uPrphyn_synth"/>
</dbReference>
<evidence type="ECO:0000313" key="3">
    <source>
        <dbReference type="EMBL" id="KAL0579230.1"/>
    </source>
</evidence>
<feature type="region of interest" description="Disordered" evidence="1">
    <location>
        <begin position="87"/>
        <end position="106"/>
    </location>
</feature>
<proteinExistence type="predicted"/>
<dbReference type="InterPro" id="IPR039793">
    <property type="entry name" value="UROS/Hem4"/>
</dbReference>
<dbReference type="InterPro" id="IPR036108">
    <property type="entry name" value="4pyrrol_syn_uPrphyn_synt_sf"/>
</dbReference>
<dbReference type="EMBL" id="JBAHYK010000067">
    <property type="protein sequence ID" value="KAL0579230.1"/>
    <property type="molecule type" value="Genomic_DNA"/>
</dbReference>
<feature type="domain" description="Tetrapyrrole biosynthesis uroporphyrinogen III synthase" evidence="2">
    <location>
        <begin position="19"/>
        <end position="295"/>
    </location>
</feature>
<name>A0ABR3FV68_9AGAR</name>
<sequence>MSPNSAVILLRAPSDSEDKYEAAFSAIRYTPYSIPVLETALVNTEDLKRTIQSDSPEYDGVIVTSARACEAWKEAVDNLEGVSLNGMSRPMAGRGPHEESSSGSWQTKPFYVVGKGTGSALSGIHARHPDSPLVPNPSLIRGEDCGNADQLGRFIVEDLKSRPVKLLYLTGDKNRDTLPNILCDGDVDFHALQVYGTQGSSSFPKDLKATLDNASESGSDTIRWWIVFFAPSAAQFVLPYLQEHFDLPANIDYQGSPKLPAQAACIGPTTGTYLRETLGLHFAAMAAKPTPEDLVRAITSVDSAGNT</sequence>
<dbReference type="Pfam" id="PF02602">
    <property type="entry name" value="HEM4"/>
    <property type="match status" value="1"/>
</dbReference>
<keyword evidence="4" id="KW-1185">Reference proteome</keyword>
<gene>
    <name evidence="3" type="primary">HEM4</name>
    <name evidence="3" type="ORF">V5O48_002792</name>
</gene>
<reference evidence="3 4" key="1">
    <citation type="submission" date="2024-02" db="EMBL/GenBank/DDBJ databases">
        <title>A draft genome for the cacao thread blight pathogen Marasmius crinis-equi.</title>
        <authorList>
            <person name="Cohen S.P."/>
            <person name="Baruah I.K."/>
            <person name="Amoako-Attah I."/>
            <person name="Bukari Y."/>
            <person name="Meinhardt L.W."/>
            <person name="Bailey B.A."/>
        </authorList>
    </citation>
    <scope>NUCLEOTIDE SEQUENCE [LARGE SCALE GENOMIC DNA]</scope>
    <source>
        <strain evidence="3 4">GH-76</strain>
    </source>
</reference>
<dbReference type="PANTHER" id="PTHR12390">
    <property type="entry name" value="UROPORPHYRINOGEN III SYNTHASE"/>
    <property type="match status" value="1"/>
</dbReference>
<dbReference type="PANTHER" id="PTHR12390:SF0">
    <property type="entry name" value="UROPORPHYRINOGEN-III SYNTHASE"/>
    <property type="match status" value="1"/>
</dbReference>
<dbReference type="EC" id="4.2.1.75" evidence="3"/>
<evidence type="ECO:0000259" key="2">
    <source>
        <dbReference type="Pfam" id="PF02602"/>
    </source>
</evidence>
<evidence type="ECO:0000313" key="4">
    <source>
        <dbReference type="Proteomes" id="UP001465976"/>
    </source>
</evidence>
<protein>
    <submittedName>
        <fullName evidence="3">Uroporphyrinogen-III synthase</fullName>
        <ecNumber evidence="3">4.2.1.75</ecNumber>
    </submittedName>
</protein>
<keyword evidence="3" id="KW-0456">Lyase</keyword>